<organism evidence="2 3">
    <name type="scientific">Marinobacter oulmenensis</name>
    <dbReference type="NCBI Taxonomy" id="643747"/>
    <lineage>
        <taxon>Bacteria</taxon>
        <taxon>Pseudomonadati</taxon>
        <taxon>Pseudomonadota</taxon>
        <taxon>Gammaproteobacteria</taxon>
        <taxon>Pseudomonadales</taxon>
        <taxon>Marinobacteraceae</taxon>
        <taxon>Marinobacter</taxon>
    </lineage>
</organism>
<evidence type="ECO:0000256" key="1">
    <source>
        <dbReference type="SAM" id="Phobius"/>
    </source>
</evidence>
<name>A0A840U7X4_9GAMM</name>
<dbReference type="EMBL" id="JACHFE010000004">
    <property type="protein sequence ID" value="MBB5321229.1"/>
    <property type="molecule type" value="Genomic_DNA"/>
</dbReference>
<keyword evidence="1" id="KW-1133">Transmembrane helix</keyword>
<reference evidence="2 3" key="1">
    <citation type="submission" date="2020-08" db="EMBL/GenBank/DDBJ databases">
        <title>Genomic Encyclopedia of Type Strains, Phase IV (KMG-IV): sequencing the most valuable type-strain genomes for metagenomic binning, comparative biology and taxonomic classification.</title>
        <authorList>
            <person name="Goeker M."/>
        </authorList>
    </citation>
    <scope>NUCLEOTIDE SEQUENCE [LARGE SCALE GENOMIC DNA]</scope>
    <source>
        <strain evidence="2 3">DSM 22359</strain>
    </source>
</reference>
<evidence type="ECO:0000313" key="3">
    <source>
        <dbReference type="Proteomes" id="UP000591735"/>
    </source>
</evidence>
<keyword evidence="1" id="KW-0472">Membrane</keyword>
<evidence type="ECO:0000313" key="2">
    <source>
        <dbReference type="EMBL" id="MBB5321229.1"/>
    </source>
</evidence>
<keyword evidence="1" id="KW-0812">Transmembrane</keyword>
<dbReference type="AlphaFoldDB" id="A0A840U7X4"/>
<dbReference type="Pfam" id="PF14316">
    <property type="entry name" value="DUF4381"/>
    <property type="match status" value="1"/>
</dbReference>
<dbReference type="InterPro" id="IPR025489">
    <property type="entry name" value="DUF4381"/>
</dbReference>
<gene>
    <name evidence="2" type="ORF">HNR38_001718</name>
</gene>
<keyword evidence="3" id="KW-1185">Reference proteome</keyword>
<feature type="transmembrane region" description="Helical" evidence="1">
    <location>
        <begin position="27"/>
        <end position="47"/>
    </location>
</feature>
<sequence>MNPTDPLAQLRDIHLPSGAGWWPPAPGWWLVATLLLLTLTGLALFLYRRYRNNQWRREARRQLRQLAQSQHPTADWFGQLNALLKRVARQRFPERRPQSLTGPDWASFLLTTAPASQADQQAQVRAMVEASWQPHPTLDTESALQFARRWLEAQP</sequence>
<accession>A0A840U7X4</accession>
<dbReference type="RefSeq" id="WP_183702240.1">
    <property type="nucleotide sequence ID" value="NZ_JACHFE010000004.1"/>
</dbReference>
<evidence type="ECO:0008006" key="4">
    <source>
        <dbReference type="Google" id="ProtNLM"/>
    </source>
</evidence>
<proteinExistence type="predicted"/>
<comment type="caution">
    <text evidence="2">The sequence shown here is derived from an EMBL/GenBank/DDBJ whole genome shotgun (WGS) entry which is preliminary data.</text>
</comment>
<dbReference type="Proteomes" id="UP000591735">
    <property type="component" value="Unassembled WGS sequence"/>
</dbReference>
<protein>
    <recommendedName>
        <fullName evidence="4">DUF4381 domain-containing protein</fullName>
    </recommendedName>
</protein>